<dbReference type="EMBL" id="ML979140">
    <property type="protein sequence ID" value="KAF1912527.1"/>
    <property type="molecule type" value="Genomic_DNA"/>
</dbReference>
<name>A0A6A5QEA8_AMPQU</name>
<proteinExistence type="predicted"/>
<accession>A0A6A5QEA8</accession>
<dbReference type="Proteomes" id="UP000800096">
    <property type="component" value="Unassembled WGS sequence"/>
</dbReference>
<keyword evidence="2" id="KW-0472">Membrane</keyword>
<gene>
    <name evidence="3" type="ORF">BDU57DRAFT_369026</name>
</gene>
<evidence type="ECO:0000256" key="2">
    <source>
        <dbReference type="SAM" id="Phobius"/>
    </source>
</evidence>
<evidence type="ECO:0000313" key="4">
    <source>
        <dbReference type="Proteomes" id="UP000800096"/>
    </source>
</evidence>
<reference evidence="3" key="1">
    <citation type="journal article" date="2020" name="Stud. Mycol.">
        <title>101 Dothideomycetes genomes: a test case for predicting lifestyles and emergence of pathogens.</title>
        <authorList>
            <person name="Haridas S."/>
            <person name="Albert R."/>
            <person name="Binder M."/>
            <person name="Bloem J."/>
            <person name="Labutti K."/>
            <person name="Salamov A."/>
            <person name="Andreopoulos B."/>
            <person name="Baker S."/>
            <person name="Barry K."/>
            <person name="Bills G."/>
            <person name="Bluhm B."/>
            <person name="Cannon C."/>
            <person name="Castanera R."/>
            <person name="Culley D."/>
            <person name="Daum C."/>
            <person name="Ezra D."/>
            <person name="Gonzalez J."/>
            <person name="Henrissat B."/>
            <person name="Kuo A."/>
            <person name="Liang C."/>
            <person name="Lipzen A."/>
            <person name="Lutzoni F."/>
            <person name="Magnuson J."/>
            <person name="Mondo S."/>
            <person name="Nolan M."/>
            <person name="Ohm R."/>
            <person name="Pangilinan J."/>
            <person name="Park H.-J."/>
            <person name="Ramirez L."/>
            <person name="Alfaro M."/>
            <person name="Sun H."/>
            <person name="Tritt A."/>
            <person name="Yoshinaga Y."/>
            <person name="Zwiers L.-H."/>
            <person name="Turgeon B."/>
            <person name="Goodwin S."/>
            <person name="Spatafora J."/>
            <person name="Crous P."/>
            <person name="Grigoriev I."/>
        </authorList>
    </citation>
    <scope>NUCLEOTIDE SEQUENCE</scope>
    <source>
        <strain evidence="3">HMLAC05119</strain>
    </source>
</reference>
<keyword evidence="2" id="KW-1133">Transmembrane helix</keyword>
<protein>
    <submittedName>
        <fullName evidence="3">Uncharacterized protein</fullName>
    </submittedName>
</protein>
<keyword evidence="4" id="KW-1185">Reference proteome</keyword>
<sequence>MTSAWQWVLGLANRLALQVFNTLVWTTQASLILPVVLLRKDMSTMLLRHKLLTDPQSKHSRDMRASTSEADYIEWLRLVNSTGDGIALRLAVSPTLLGHPAEVEKASTYSGPGQQPLDNPIG</sequence>
<evidence type="ECO:0000313" key="3">
    <source>
        <dbReference type="EMBL" id="KAF1912527.1"/>
    </source>
</evidence>
<feature type="transmembrane region" description="Helical" evidence="2">
    <location>
        <begin position="15"/>
        <end position="38"/>
    </location>
</feature>
<organism evidence="3 4">
    <name type="scientific">Ampelomyces quisqualis</name>
    <name type="common">Powdery mildew agent</name>
    <dbReference type="NCBI Taxonomy" id="50730"/>
    <lineage>
        <taxon>Eukaryota</taxon>
        <taxon>Fungi</taxon>
        <taxon>Dikarya</taxon>
        <taxon>Ascomycota</taxon>
        <taxon>Pezizomycotina</taxon>
        <taxon>Dothideomycetes</taxon>
        <taxon>Pleosporomycetidae</taxon>
        <taxon>Pleosporales</taxon>
        <taxon>Pleosporineae</taxon>
        <taxon>Phaeosphaeriaceae</taxon>
        <taxon>Ampelomyces</taxon>
    </lineage>
</organism>
<dbReference type="AlphaFoldDB" id="A0A6A5QEA8"/>
<feature type="region of interest" description="Disordered" evidence="1">
    <location>
        <begin position="103"/>
        <end position="122"/>
    </location>
</feature>
<evidence type="ECO:0000256" key="1">
    <source>
        <dbReference type="SAM" id="MobiDB-lite"/>
    </source>
</evidence>
<keyword evidence="2" id="KW-0812">Transmembrane</keyword>
<feature type="compositionally biased region" description="Polar residues" evidence="1">
    <location>
        <begin position="107"/>
        <end position="122"/>
    </location>
</feature>